<dbReference type="SUPFAM" id="SSF53448">
    <property type="entry name" value="Nucleotide-diphospho-sugar transferases"/>
    <property type="match status" value="1"/>
</dbReference>
<sequence>MNVIHYIAPHMKNIMQQLSVSVIIPTFNRPKLLAQAVKSVLKQTSPASEIIIINNGSKPEYLNELSRIKHSHNSINLIHVQSNKGPGYARNIGIENAKGDWLLFLDDDDVLAPDFIEACAESIRPEEKTEMVIARAVCFREGFAVFYPRDAIGAINLEPYKKDPITTMLINGITIGSCILSRRSIGSLRFREDIWHGEDMLFWFSLMQKIKNLTTSDIAFSGVRQHSDKITLRNNPFHPDGSPTRSKETYIRLMLDSLENKNRWNEFTLKVIFQRIADNSWYSPSMIILLIRNPLYGTRILILLIRKRLYRYVMTLTDKIFKRKSLDFTWLQS</sequence>
<reference evidence="2" key="1">
    <citation type="journal article" date="2015" name="Proc. Natl. Acad. Sci. U.S.A.">
        <title>Networks of energetic and metabolic interactions define dynamics in microbial communities.</title>
        <authorList>
            <person name="Embree M."/>
            <person name="Liu J.K."/>
            <person name="Al-Bassam M.M."/>
            <person name="Zengler K."/>
        </authorList>
    </citation>
    <scope>NUCLEOTIDE SEQUENCE</scope>
</reference>
<organism evidence="2">
    <name type="scientific">hydrocarbon metagenome</name>
    <dbReference type="NCBI Taxonomy" id="938273"/>
    <lineage>
        <taxon>unclassified sequences</taxon>
        <taxon>metagenomes</taxon>
        <taxon>ecological metagenomes</taxon>
    </lineage>
</organism>
<accession>A0A0W8FSJ1</accession>
<dbReference type="PANTHER" id="PTHR43685">
    <property type="entry name" value="GLYCOSYLTRANSFERASE"/>
    <property type="match status" value="1"/>
</dbReference>
<evidence type="ECO:0000259" key="1">
    <source>
        <dbReference type="Pfam" id="PF00535"/>
    </source>
</evidence>
<gene>
    <name evidence="2" type="ORF">ASZ90_006321</name>
</gene>
<dbReference type="EMBL" id="LNQE01000881">
    <property type="protein sequence ID" value="KUG23877.1"/>
    <property type="molecule type" value="Genomic_DNA"/>
</dbReference>
<dbReference type="Pfam" id="PF00535">
    <property type="entry name" value="Glycos_transf_2"/>
    <property type="match status" value="1"/>
</dbReference>
<dbReference type="InterPro" id="IPR029044">
    <property type="entry name" value="Nucleotide-diphossugar_trans"/>
</dbReference>
<protein>
    <submittedName>
        <fullName evidence="2">Glycosyltransferase</fullName>
    </submittedName>
</protein>
<dbReference type="InterPro" id="IPR001173">
    <property type="entry name" value="Glyco_trans_2-like"/>
</dbReference>
<dbReference type="CDD" id="cd00761">
    <property type="entry name" value="Glyco_tranf_GTA_type"/>
    <property type="match status" value="1"/>
</dbReference>
<dbReference type="Gene3D" id="3.90.550.10">
    <property type="entry name" value="Spore Coat Polysaccharide Biosynthesis Protein SpsA, Chain A"/>
    <property type="match status" value="1"/>
</dbReference>
<dbReference type="PANTHER" id="PTHR43685:SF2">
    <property type="entry name" value="GLYCOSYLTRANSFERASE 2-LIKE DOMAIN-CONTAINING PROTEIN"/>
    <property type="match status" value="1"/>
</dbReference>
<name>A0A0W8FSJ1_9ZZZZ</name>
<dbReference type="InterPro" id="IPR050834">
    <property type="entry name" value="Glycosyltransf_2"/>
</dbReference>
<dbReference type="GO" id="GO:0016740">
    <property type="term" value="F:transferase activity"/>
    <property type="evidence" value="ECO:0007669"/>
    <property type="project" value="UniProtKB-KW"/>
</dbReference>
<keyword evidence="2" id="KW-0808">Transferase</keyword>
<proteinExistence type="predicted"/>
<comment type="caution">
    <text evidence="2">The sequence shown here is derived from an EMBL/GenBank/DDBJ whole genome shotgun (WGS) entry which is preliminary data.</text>
</comment>
<evidence type="ECO:0000313" key="2">
    <source>
        <dbReference type="EMBL" id="KUG23877.1"/>
    </source>
</evidence>
<dbReference type="AlphaFoldDB" id="A0A0W8FSJ1"/>
<feature type="domain" description="Glycosyltransferase 2-like" evidence="1">
    <location>
        <begin position="21"/>
        <end position="185"/>
    </location>
</feature>